<sequence>MVMKYQRKNGSLFNSPSATAAALSHLPNAGFHYLTALLGKFENAVPTLHPFRISQHFREEITSVLDETYRGRKRYSWIHSRALALRILHVNGYDVSSGPLGGFAEGHFFNSLGGYLKDLDAVSIPDLHSLHASSSSIGNKDFLRLAVEDYNACQSMYREELKQLERWVREKRLDKLKFSRQKLAYCHFSAAATICFK</sequence>
<dbReference type="Proteomes" id="UP000593579">
    <property type="component" value="Unassembled WGS sequence"/>
</dbReference>
<evidence type="ECO:0000313" key="5">
    <source>
        <dbReference type="Proteomes" id="UP000593579"/>
    </source>
</evidence>
<dbReference type="EMBL" id="JABEZY010000001">
    <property type="protein sequence ID" value="MBA0733268.1"/>
    <property type="molecule type" value="Genomic_DNA"/>
</dbReference>
<accession>A0A7J9BAG5</accession>
<reference evidence="4 5" key="1">
    <citation type="journal article" date="2019" name="Genome Biol. Evol.">
        <title>Insights into the evolution of the New World diploid cottons (Gossypium, subgenus Houzingenia) based on genome sequencing.</title>
        <authorList>
            <person name="Grover C.E."/>
            <person name="Arick M.A. 2nd"/>
            <person name="Thrash A."/>
            <person name="Conover J.L."/>
            <person name="Sanders W.S."/>
            <person name="Peterson D.G."/>
            <person name="Frelichowski J.E."/>
            <person name="Scheffler J.A."/>
            <person name="Scheffler B.E."/>
            <person name="Wendel J.F."/>
        </authorList>
    </citation>
    <scope>NUCLEOTIDE SEQUENCE [LARGE SCALE GENOMIC DNA]</scope>
    <source>
        <strain evidence="4">5</strain>
        <tissue evidence="4">Leaf</tissue>
    </source>
</reference>
<comment type="cofactor">
    <cofactor evidence="1">
        <name>Mg(2+)</name>
        <dbReference type="ChEBI" id="CHEBI:18420"/>
    </cofactor>
</comment>
<dbReference type="InterPro" id="IPR008930">
    <property type="entry name" value="Terpenoid_cyclase/PrenylTrfase"/>
</dbReference>
<dbReference type="OrthoDB" id="1420565at2759"/>
<dbReference type="SUPFAM" id="SSF48576">
    <property type="entry name" value="Terpenoid synthases"/>
    <property type="match status" value="1"/>
</dbReference>
<dbReference type="PANTHER" id="PTHR31739:SF3">
    <property type="entry name" value="ENT-KAUR-16-ENE SYNTHASE, CHLOROPLASTIC"/>
    <property type="match status" value="1"/>
</dbReference>
<evidence type="ECO:0000256" key="1">
    <source>
        <dbReference type="ARBA" id="ARBA00001946"/>
    </source>
</evidence>
<dbReference type="SUPFAM" id="SSF48239">
    <property type="entry name" value="Terpenoid cyclases/Protein prenyltransferases"/>
    <property type="match status" value="1"/>
</dbReference>
<comment type="caution">
    <text evidence="4">The sequence shown here is derived from an EMBL/GenBank/DDBJ whole genome shotgun (WGS) entry which is preliminary data.</text>
</comment>
<dbReference type="InterPro" id="IPR050148">
    <property type="entry name" value="Terpene_synthase-like"/>
</dbReference>
<keyword evidence="2" id="KW-0460">Magnesium</keyword>
<dbReference type="GO" id="GO:0009507">
    <property type="term" value="C:chloroplast"/>
    <property type="evidence" value="ECO:0007669"/>
    <property type="project" value="TreeGrafter"/>
</dbReference>
<dbReference type="AlphaFoldDB" id="A0A7J9BAG5"/>
<evidence type="ECO:0000313" key="4">
    <source>
        <dbReference type="EMBL" id="MBA0733268.1"/>
    </source>
</evidence>
<dbReference type="InterPro" id="IPR008949">
    <property type="entry name" value="Isoprenoid_synthase_dom_sf"/>
</dbReference>
<evidence type="ECO:0000256" key="2">
    <source>
        <dbReference type="ARBA" id="ARBA00022842"/>
    </source>
</evidence>
<protein>
    <submittedName>
        <fullName evidence="4">Uncharacterized protein</fullName>
    </submittedName>
</protein>
<dbReference type="InterPro" id="IPR036965">
    <property type="entry name" value="Terpene_synth_N_sf"/>
</dbReference>
<proteinExistence type="predicted"/>
<gene>
    <name evidence="4" type="ORF">Gogos_017303</name>
</gene>
<dbReference type="GO" id="GO:0009686">
    <property type="term" value="P:gibberellin biosynthetic process"/>
    <property type="evidence" value="ECO:0007669"/>
    <property type="project" value="TreeGrafter"/>
</dbReference>
<dbReference type="Gene3D" id="1.50.10.160">
    <property type="match status" value="1"/>
</dbReference>
<feature type="non-terminal residue" evidence="4">
    <location>
        <position position="1"/>
    </location>
</feature>
<dbReference type="GO" id="GO:0010333">
    <property type="term" value="F:terpene synthase activity"/>
    <property type="evidence" value="ECO:0007669"/>
    <property type="project" value="InterPro"/>
</dbReference>
<organism evidence="4 5">
    <name type="scientific">Gossypium gossypioides</name>
    <name type="common">Mexican cotton</name>
    <name type="synonym">Selera gossypioides</name>
    <dbReference type="NCBI Taxonomy" id="34282"/>
    <lineage>
        <taxon>Eukaryota</taxon>
        <taxon>Viridiplantae</taxon>
        <taxon>Streptophyta</taxon>
        <taxon>Embryophyta</taxon>
        <taxon>Tracheophyta</taxon>
        <taxon>Spermatophyta</taxon>
        <taxon>Magnoliopsida</taxon>
        <taxon>eudicotyledons</taxon>
        <taxon>Gunneridae</taxon>
        <taxon>Pentapetalae</taxon>
        <taxon>rosids</taxon>
        <taxon>malvids</taxon>
        <taxon>Malvales</taxon>
        <taxon>Malvaceae</taxon>
        <taxon>Malvoideae</taxon>
        <taxon>Gossypium</taxon>
    </lineage>
</organism>
<keyword evidence="3" id="KW-0456">Lyase</keyword>
<dbReference type="Gene3D" id="1.50.10.130">
    <property type="entry name" value="Terpene synthase, N-terminal domain"/>
    <property type="match status" value="1"/>
</dbReference>
<keyword evidence="5" id="KW-1185">Reference proteome</keyword>
<dbReference type="Gene3D" id="1.10.600.10">
    <property type="entry name" value="Farnesyl Diphosphate Synthase"/>
    <property type="match status" value="1"/>
</dbReference>
<dbReference type="PANTHER" id="PTHR31739">
    <property type="entry name" value="ENT-COPALYL DIPHOSPHATE SYNTHASE, CHLOROPLASTIC"/>
    <property type="match status" value="1"/>
</dbReference>
<name>A0A7J9BAG5_GOSGO</name>
<evidence type="ECO:0000256" key="3">
    <source>
        <dbReference type="ARBA" id="ARBA00023239"/>
    </source>
</evidence>
<dbReference type="GO" id="GO:0000287">
    <property type="term" value="F:magnesium ion binding"/>
    <property type="evidence" value="ECO:0007669"/>
    <property type="project" value="TreeGrafter"/>
</dbReference>